<dbReference type="GO" id="GO:0009279">
    <property type="term" value="C:cell outer membrane"/>
    <property type="evidence" value="ECO:0007669"/>
    <property type="project" value="UniProtKB-SubCell"/>
</dbReference>
<evidence type="ECO:0000256" key="1">
    <source>
        <dbReference type="ARBA" id="ARBA00004442"/>
    </source>
</evidence>
<evidence type="ECO:0000256" key="7">
    <source>
        <dbReference type="ARBA" id="ARBA00023237"/>
    </source>
</evidence>
<dbReference type="SUPFAM" id="SSF56954">
    <property type="entry name" value="Outer membrane efflux proteins (OEP)"/>
    <property type="match status" value="1"/>
</dbReference>
<proteinExistence type="inferred from homology"/>
<keyword evidence="7" id="KW-0998">Cell outer membrane</keyword>
<dbReference type="PANTHER" id="PTHR30026">
    <property type="entry name" value="OUTER MEMBRANE PROTEIN TOLC"/>
    <property type="match status" value="1"/>
</dbReference>
<evidence type="ECO:0000256" key="2">
    <source>
        <dbReference type="ARBA" id="ARBA00007613"/>
    </source>
</evidence>
<comment type="caution">
    <text evidence="9">The sequence shown here is derived from an EMBL/GenBank/DDBJ whole genome shotgun (WGS) entry which is preliminary data.</text>
</comment>
<comment type="similarity">
    <text evidence="2">Belongs to the outer membrane factor (OMF) (TC 1.B.17) family.</text>
</comment>
<dbReference type="InterPro" id="IPR051906">
    <property type="entry name" value="TolC-like"/>
</dbReference>
<keyword evidence="4" id="KW-1134">Transmembrane beta strand</keyword>
<dbReference type="AlphaFoldDB" id="A0A7V4U0I5"/>
<dbReference type="PANTHER" id="PTHR30026:SF20">
    <property type="entry name" value="OUTER MEMBRANE PROTEIN TOLC"/>
    <property type="match status" value="1"/>
</dbReference>
<dbReference type="Pfam" id="PF02321">
    <property type="entry name" value="OEP"/>
    <property type="match status" value="2"/>
</dbReference>
<keyword evidence="3" id="KW-0813">Transport</keyword>
<dbReference type="Proteomes" id="UP000885779">
    <property type="component" value="Unassembled WGS sequence"/>
</dbReference>
<protein>
    <submittedName>
        <fullName evidence="9">TolC family protein</fullName>
    </submittedName>
</protein>
<accession>A0A7V4U0I5</accession>
<dbReference type="Gene3D" id="1.20.1600.10">
    <property type="entry name" value="Outer membrane efflux proteins (OEP)"/>
    <property type="match status" value="1"/>
</dbReference>
<keyword evidence="5" id="KW-0812">Transmembrane</keyword>
<dbReference type="EMBL" id="DRQG01000081">
    <property type="protein sequence ID" value="HGY55740.1"/>
    <property type="molecule type" value="Genomic_DNA"/>
</dbReference>
<dbReference type="InterPro" id="IPR003423">
    <property type="entry name" value="OMP_efflux"/>
</dbReference>
<reference evidence="9" key="1">
    <citation type="journal article" date="2020" name="mSystems">
        <title>Genome- and Community-Level Interaction Insights into Carbon Utilization and Element Cycling Functions of Hydrothermarchaeota in Hydrothermal Sediment.</title>
        <authorList>
            <person name="Zhou Z."/>
            <person name="Liu Y."/>
            <person name="Xu W."/>
            <person name="Pan J."/>
            <person name="Luo Z.H."/>
            <person name="Li M."/>
        </authorList>
    </citation>
    <scope>NUCLEOTIDE SEQUENCE [LARGE SCALE GENOMIC DNA]</scope>
    <source>
        <strain evidence="9">HyVt-577</strain>
    </source>
</reference>
<evidence type="ECO:0000256" key="6">
    <source>
        <dbReference type="ARBA" id="ARBA00023136"/>
    </source>
</evidence>
<organism evidence="9">
    <name type="scientific">Caldithrix abyssi</name>
    <dbReference type="NCBI Taxonomy" id="187145"/>
    <lineage>
        <taxon>Bacteria</taxon>
        <taxon>Pseudomonadati</taxon>
        <taxon>Calditrichota</taxon>
        <taxon>Calditrichia</taxon>
        <taxon>Calditrichales</taxon>
        <taxon>Calditrichaceae</taxon>
        <taxon>Caldithrix</taxon>
    </lineage>
</organism>
<gene>
    <name evidence="9" type="ORF">ENK44_08570</name>
</gene>
<evidence type="ECO:0000256" key="4">
    <source>
        <dbReference type="ARBA" id="ARBA00022452"/>
    </source>
</evidence>
<evidence type="ECO:0000313" key="9">
    <source>
        <dbReference type="EMBL" id="HGY55740.1"/>
    </source>
</evidence>
<evidence type="ECO:0000256" key="5">
    <source>
        <dbReference type="ARBA" id="ARBA00022692"/>
    </source>
</evidence>
<keyword evidence="8" id="KW-0175">Coiled coil</keyword>
<evidence type="ECO:0000256" key="3">
    <source>
        <dbReference type="ARBA" id="ARBA00022448"/>
    </source>
</evidence>
<comment type="subcellular location">
    <subcellularLocation>
        <location evidence="1">Cell outer membrane</location>
    </subcellularLocation>
</comment>
<feature type="coiled-coil region" evidence="8">
    <location>
        <begin position="203"/>
        <end position="230"/>
    </location>
</feature>
<dbReference type="GO" id="GO:1990281">
    <property type="term" value="C:efflux pump complex"/>
    <property type="evidence" value="ECO:0007669"/>
    <property type="project" value="TreeGrafter"/>
</dbReference>
<sequence>MNILRTILFAAVAIILSGSGVLLQAQSLQTVLDMALRQNPTIRSYEEEVNQKQAEMESFRKKMLPTLDFNASYKYQTDVPVLDFAKDLPPILGGFPTQTFGVHNTYDFGFTLNYLLFAGFAEKNAAEVRTQWHSLSGEKLQKSRKEIALQVIAAYRSAQSFLLEIDALQAGEQRVVNQLKRMRSAVRQGMALPLDTLSLSLARMEYQQKIIEARGKLKNALQQLQNLTGAENPINVQPFAEAVIVGDLPQLQLEEKTDIRMLQMQRRMMELDERIQRSGYYPKVSLFASAHYGLPGLDFIEKQWMFYGLAGVGLQWNLFRWGGDSRAVEARQAAQRKIDYQRRAAEEQIRLKYDQARRDFAVLQEQEQVLRQGVQLAREKMQITKSRFEQGEASVTDYNNANLQLTEMELNRKRHLIRMLIKINEIEYISGKAISDWSIER</sequence>
<keyword evidence="6" id="KW-0472">Membrane</keyword>
<evidence type="ECO:0000256" key="8">
    <source>
        <dbReference type="SAM" id="Coils"/>
    </source>
</evidence>
<name>A0A7V4U0I5_CALAY</name>
<dbReference type="GO" id="GO:0015288">
    <property type="term" value="F:porin activity"/>
    <property type="evidence" value="ECO:0007669"/>
    <property type="project" value="TreeGrafter"/>
</dbReference>
<dbReference type="GO" id="GO:0015562">
    <property type="term" value="F:efflux transmembrane transporter activity"/>
    <property type="evidence" value="ECO:0007669"/>
    <property type="project" value="InterPro"/>
</dbReference>